<accession>A0AAE9CY28</accession>
<gene>
    <name evidence="1" type="ORF">L3Y34_013591</name>
</gene>
<dbReference type="EMBL" id="CP090896">
    <property type="protein sequence ID" value="ULT85006.1"/>
    <property type="molecule type" value="Genomic_DNA"/>
</dbReference>
<organism evidence="1 2">
    <name type="scientific">Caenorhabditis briggsae</name>
    <dbReference type="NCBI Taxonomy" id="6238"/>
    <lineage>
        <taxon>Eukaryota</taxon>
        <taxon>Metazoa</taxon>
        <taxon>Ecdysozoa</taxon>
        <taxon>Nematoda</taxon>
        <taxon>Chromadorea</taxon>
        <taxon>Rhabditida</taxon>
        <taxon>Rhabditina</taxon>
        <taxon>Rhabditomorpha</taxon>
        <taxon>Rhabditoidea</taxon>
        <taxon>Rhabditidae</taxon>
        <taxon>Peloderinae</taxon>
        <taxon>Caenorhabditis</taxon>
    </lineage>
</organism>
<proteinExistence type="predicted"/>
<dbReference type="Proteomes" id="UP000827892">
    <property type="component" value="Chromosome X"/>
</dbReference>
<evidence type="ECO:0000313" key="1">
    <source>
        <dbReference type="EMBL" id="ULT85006.1"/>
    </source>
</evidence>
<sequence>MDFLNDIPVVVTQPGFSLTDNVPIVTTDIREPKKINLIHLLLLGFLLQCLRSSLELDEGKRSPETGF</sequence>
<evidence type="ECO:0000313" key="2">
    <source>
        <dbReference type="Proteomes" id="UP000827892"/>
    </source>
</evidence>
<reference evidence="1 2" key="1">
    <citation type="submission" date="2022-05" db="EMBL/GenBank/DDBJ databases">
        <title>Chromosome-level reference genomes for two strains of Caenorhabditis briggsae: an improved platform for comparative genomics.</title>
        <authorList>
            <person name="Stevens L."/>
            <person name="Andersen E.C."/>
        </authorList>
    </citation>
    <scope>NUCLEOTIDE SEQUENCE [LARGE SCALE GENOMIC DNA]</scope>
    <source>
        <strain evidence="1">QX1410_ONT</strain>
        <tissue evidence="1">Whole-organism</tissue>
    </source>
</reference>
<dbReference type="AlphaFoldDB" id="A0AAE9CY28"/>
<protein>
    <submittedName>
        <fullName evidence="1">Uncharacterized protein</fullName>
    </submittedName>
</protein>
<name>A0AAE9CY28_CAEBR</name>